<feature type="region of interest" description="Disordered" evidence="9">
    <location>
        <begin position="285"/>
        <end position="306"/>
    </location>
</feature>
<dbReference type="FunFam" id="3.30.160.20:FF:000004">
    <property type="entry name" value="Peptide chain release factor 1"/>
    <property type="match status" value="1"/>
</dbReference>
<dbReference type="GO" id="GO:0016149">
    <property type="term" value="F:translation release factor activity, codon specific"/>
    <property type="evidence" value="ECO:0007669"/>
    <property type="project" value="UniProtKB-UniRule"/>
</dbReference>
<dbReference type="InterPro" id="IPR045853">
    <property type="entry name" value="Pep_chain_release_fac_I_sf"/>
</dbReference>
<dbReference type="PANTHER" id="PTHR43804:SF7">
    <property type="entry name" value="LD18447P"/>
    <property type="match status" value="1"/>
</dbReference>
<organism evidence="11 12">
    <name type="scientific">Termititenax aidoneus</name>
    <dbReference type="NCBI Taxonomy" id="2218524"/>
    <lineage>
        <taxon>Bacteria</taxon>
        <taxon>Bacillati</taxon>
        <taxon>Candidatus Margulisiibacteriota</taxon>
        <taxon>Candidatus Termititenacia</taxon>
        <taxon>Candidatus Termititenacales</taxon>
        <taxon>Candidatus Termititenacaceae</taxon>
        <taxon>Candidatus Termititenax</taxon>
    </lineage>
</organism>
<proteinExistence type="inferred from homology"/>
<dbReference type="InterPro" id="IPR050057">
    <property type="entry name" value="Prokaryotic/Mito_RF"/>
</dbReference>
<evidence type="ECO:0000256" key="9">
    <source>
        <dbReference type="SAM" id="MobiDB-lite"/>
    </source>
</evidence>
<keyword evidence="6 8" id="KW-0648">Protein biosynthesis</keyword>
<evidence type="ECO:0000313" key="12">
    <source>
        <dbReference type="Proteomes" id="UP000269352"/>
    </source>
</evidence>
<dbReference type="Gene3D" id="3.30.160.20">
    <property type="match status" value="1"/>
</dbReference>
<reference evidence="11 12" key="1">
    <citation type="journal article" date="2019" name="ISME J.">
        <title>Genome analyses of uncultured TG2/ZB3 bacteria in 'Margulisbacteria' specifically attached to ectosymbiotic spirochetes of protists in the termite gut.</title>
        <authorList>
            <person name="Utami Y.D."/>
            <person name="Kuwahara H."/>
            <person name="Igai K."/>
            <person name="Murakami T."/>
            <person name="Sugaya K."/>
            <person name="Morikawa T."/>
            <person name="Nagura Y."/>
            <person name="Yuki M."/>
            <person name="Deevong P."/>
            <person name="Inoue T."/>
            <person name="Kihara K."/>
            <person name="Lo N."/>
            <person name="Yamada A."/>
            <person name="Ohkuma M."/>
            <person name="Hongoh Y."/>
        </authorList>
    </citation>
    <scope>NUCLEOTIDE SEQUENCE [LARGE SCALE GENOMIC DNA]</scope>
    <source>
        <strain evidence="11">NkOx7-01</strain>
    </source>
</reference>
<comment type="caution">
    <text evidence="11">The sequence shown here is derived from an EMBL/GenBank/DDBJ whole genome shotgun (WGS) entry which is preliminary data.</text>
</comment>
<gene>
    <name evidence="8 11" type="primary">prfA</name>
    <name evidence="11" type="ORF">NO1_0443</name>
</gene>
<evidence type="ECO:0000256" key="4">
    <source>
        <dbReference type="ARBA" id="ARBA00022481"/>
    </source>
</evidence>
<feature type="compositionally biased region" description="Basic and acidic residues" evidence="9">
    <location>
        <begin position="285"/>
        <end position="295"/>
    </location>
</feature>
<dbReference type="AlphaFoldDB" id="A0A388T8P0"/>
<dbReference type="NCBIfam" id="NF001859">
    <property type="entry name" value="PRK00591.1"/>
    <property type="match status" value="1"/>
</dbReference>
<evidence type="ECO:0000256" key="1">
    <source>
        <dbReference type="ARBA" id="ARBA00002986"/>
    </source>
</evidence>
<comment type="PTM">
    <text evidence="8">Methylated by PrmC. Methylation increases the termination efficiency of RF1.</text>
</comment>
<evidence type="ECO:0000256" key="8">
    <source>
        <dbReference type="HAMAP-Rule" id="MF_00093"/>
    </source>
</evidence>
<evidence type="ECO:0000313" key="11">
    <source>
        <dbReference type="EMBL" id="GBR72987.1"/>
    </source>
</evidence>
<keyword evidence="4 8" id="KW-0488">Methylation</keyword>
<dbReference type="EMBL" id="BGZN01000004">
    <property type="protein sequence ID" value="GBR72987.1"/>
    <property type="molecule type" value="Genomic_DNA"/>
</dbReference>
<accession>A0A388T8P0</accession>
<keyword evidence="12" id="KW-1185">Reference proteome</keyword>
<dbReference type="FunFam" id="3.30.70.1660:FF:000002">
    <property type="entry name" value="Peptide chain release factor 1"/>
    <property type="match status" value="1"/>
</dbReference>
<dbReference type="GO" id="GO:0005829">
    <property type="term" value="C:cytosol"/>
    <property type="evidence" value="ECO:0007669"/>
    <property type="project" value="UniProtKB-ARBA"/>
</dbReference>
<evidence type="ECO:0000256" key="6">
    <source>
        <dbReference type="ARBA" id="ARBA00022917"/>
    </source>
</evidence>
<feature type="domain" description="Prokaryotic-type class I peptide chain release factors" evidence="10">
    <location>
        <begin position="228"/>
        <end position="244"/>
    </location>
</feature>
<dbReference type="Gene3D" id="6.10.140.1950">
    <property type="match status" value="1"/>
</dbReference>
<comment type="subcellular location">
    <subcellularLocation>
        <location evidence="2 8">Cytoplasm</location>
    </subcellularLocation>
</comment>
<name>A0A388T8P0_TERA1</name>
<comment type="function">
    <text evidence="1 8">Peptide chain release factor 1 directs the termination of translation in response to the peptide chain termination codons UAG and UAA.</text>
</comment>
<dbReference type="FunFam" id="3.30.70.1660:FF:000004">
    <property type="entry name" value="Peptide chain release factor 1"/>
    <property type="match status" value="1"/>
</dbReference>
<dbReference type="Gene3D" id="3.30.70.1660">
    <property type="match status" value="1"/>
</dbReference>
<dbReference type="HAMAP" id="MF_00093">
    <property type="entry name" value="Rel_fac_1"/>
    <property type="match status" value="1"/>
</dbReference>
<keyword evidence="5 8" id="KW-0963">Cytoplasm</keyword>
<evidence type="ECO:0000256" key="2">
    <source>
        <dbReference type="ARBA" id="ARBA00004496"/>
    </source>
</evidence>
<evidence type="ECO:0000256" key="3">
    <source>
        <dbReference type="ARBA" id="ARBA00010835"/>
    </source>
</evidence>
<protein>
    <recommendedName>
        <fullName evidence="7 8">Peptide chain release factor 1</fullName>
        <shortName evidence="8">RF-1</shortName>
    </recommendedName>
</protein>
<dbReference type="Pfam" id="PF03462">
    <property type="entry name" value="PCRF"/>
    <property type="match status" value="1"/>
</dbReference>
<dbReference type="SUPFAM" id="SSF75620">
    <property type="entry name" value="Release factor"/>
    <property type="match status" value="1"/>
</dbReference>
<dbReference type="InterPro" id="IPR004373">
    <property type="entry name" value="RF-1"/>
</dbReference>
<dbReference type="SMART" id="SM00937">
    <property type="entry name" value="PCRF"/>
    <property type="match status" value="1"/>
</dbReference>
<dbReference type="InterPro" id="IPR005139">
    <property type="entry name" value="PCRF"/>
</dbReference>
<dbReference type="PROSITE" id="PS00745">
    <property type="entry name" value="RF_PROK_I"/>
    <property type="match status" value="1"/>
</dbReference>
<evidence type="ECO:0000256" key="5">
    <source>
        <dbReference type="ARBA" id="ARBA00022490"/>
    </source>
</evidence>
<evidence type="ECO:0000256" key="7">
    <source>
        <dbReference type="ARBA" id="ARBA00050039"/>
    </source>
</evidence>
<comment type="similarity">
    <text evidence="3 8">Belongs to the prokaryotic/mitochondrial release factor family.</text>
</comment>
<evidence type="ECO:0000259" key="10">
    <source>
        <dbReference type="PROSITE" id="PS00745"/>
    </source>
</evidence>
<dbReference type="NCBIfam" id="TIGR00019">
    <property type="entry name" value="prfA"/>
    <property type="match status" value="1"/>
</dbReference>
<sequence length="357" mass="40614">MMLDKIEEIVKRYRDNELALYDPQITADLKRYRELMRAQAEMKDIVEKYQEYKKTRQAVDDARSIMDDAAADKEIRELAESEWKTSAERLAVLEEELKFLLVPKDPDDNKNAILEIRQGTGGEEAALFASDLFSMYRRYAERNGWRFQVISLTEAEQGGFKEVIVEIGGEGIYGKMKYESGVHRVQRVPETEAQGRVHTSAATVAIMPEVEDVDIEINPADLKIDTYRSSGAGGQHINKTDSAVRITHLPTGVVVSCQDGRSQHANRDSAMRVLRSRIYEMQARERQQKEKDLRKMQVGSGDRSEKVRTYNYPQNRITDHRIGLTLYNLDAIVKGGDLSEITNALIQADRIAKLQAA</sequence>
<dbReference type="InterPro" id="IPR000352">
    <property type="entry name" value="Pep_chain_release_fac_I"/>
</dbReference>
<dbReference type="Proteomes" id="UP000269352">
    <property type="component" value="Unassembled WGS sequence"/>
</dbReference>
<feature type="modified residue" description="N5-methylglutamine" evidence="8">
    <location>
        <position position="235"/>
    </location>
</feature>
<dbReference type="Pfam" id="PF00472">
    <property type="entry name" value="RF-1"/>
    <property type="match status" value="1"/>
</dbReference>
<dbReference type="PANTHER" id="PTHR43804">
    <property type="entry name" value="LD18447P"/>
    <property type="match status" value="1"/>
</dbReference>